<evidence type="ECO:0000256" key="3">
    <source>
        <dbReference type="ARBA" id="ARBA00022692"/>
    </source>
</evidence>
<dbReference type="InterPro" id="IPR034746">
    <property type="entry name" value="POTRA"/>
</dbReference>
<dbReference type="AlphaFoldDB" id="A0A4Q1SJ70"/>
<evidence type="ECO:0000313" key="11">
    <source>
        <dbReference type="Proteomes" id="UP000290253"/>
    </source>
</evidence>
<dbReference type="GO" id="GO:0009279">
    <property type="term" value="C:cell outer membrane"/>
    <property type="evidence" value="ECO:0007669"/>
    <property type="project" value="UniProtKB-UniRule"/>
</dbReference>
<keyword evidence="2" id="KW-1134">Transmembrane beta strand</keyword>
<evidence type="ECO:0000256" key="8">
    <source>
        <dbReference type="NCBIfam" id="TIGR03303"/>
    </source>
</evidence>
<dbReference type="InterPro" id="IPR023707">
    <property type="entry name" value="OM_assembly_BamA"/>
</dbReference>
<evidence type="ECO:0000256" key="4">
    <source>
        <dbReference type="ARBA" id="ARBA00022729"/>
    </source>
</evidence>
<dbReference type="Pfam" id="PF01103">
    <property type="entry name" value="Omp85"/>
    <property type="match status" value="1"/>
</dbReference>
<dbReference type="GO" id="GO:0071709">
    <property type="term" value="P:membrane assembly"/>
    <property type="evidence" value="ECO:0007669"/>
    <property type="project" value="InterPro"/>
</dbReference>
<dbReference type="InterPro" id="IPR039910">
    <property type="entry name" value="D15-like"/>
</dbReference>
<keyword evidence="5" id="KW-0677">Repeat</keyword>
<proteinExistence type="predicted"/>
<organism evidence="10 11">
    <name type="scientific">Silvibacterium dinghuense</name>
    <dbReference type="NCBI Taxonomy" id="1560006"/>
    <lineage>
        <taxon>Bacteria</taxon>
        <taxon>Pseudomonadati</taxon>
        <taxon>Acidobacteriota</taxon>
        <taxon>Terriglobia</taxon>
        <taxon>Terriglobales</taxon>
        <taxon>Acidobacteriaceae</taxon>
        <taxon>Silvibacterium</taxon>
    </lineage>
</organism>
<feature type="domain" description="POTRA" evidence="9">
    <location>
        <begin position="350"/>
        <end position="429"/>
    </location>
</feature>
<dbReference type="EMBL" id="SDMK01000001">
    <property type="protein sequence ID" value="RXS97473.1"/>
    <property type="molecule type" value="Genomic_DNA"/>
</dbReference>
<dbReference type="PANTHER" id="PTHR12815">
    <property type="entry name" value="SORTING AND ASSEMBLY MACHINERY SAMM50 PROTEIN FAMILY MEMBER"/>
    <property type="match status" value="1"/>
</dbReference>
<evidence type="ECO:0000256" key="7">
    <source>
        <dbReference type="ARBA" id="ARBA00023237"/>
    </source>
</evidence>
<sequence length="993" mass="111161">MKQGSPAHISELGSTRSVPYNRLFLKIRLIFCSEGVTIFPVERWGASSSAQKSQTLRRSLRRTLQFLPLFCCLLALTAWGQQSQQIVSQIRVIGNREIPKETVLARMFSHVNDTYDPLTVERDFNSLWNTGYFDNVYIEKEDSPKGVILDVYVTEKPTIREINYKGLNSVTQSDVLDRFKKEKVGISVESKFDEARMAHAIAVLKELLAEHGHQFATIKPDIKKIPPASVQINFIIKEGPKVKVGDIRFTGNEHVKSRELRAAMRNLRPVGIPHSIFLENLFARTYDASKLEEDSERVRQAYRDRGYLRASVGDAKTHLRNETGLSLFTFRPKKGKRIDIALPIDEGGRYRLSKITFTGNKAVTNVRALRAQFAIKDGEYFNATAFAKGLQNLQKAYGQLGYINFSGIPNPTFDEANHTVAFNVDIDEGKPYYVSRIEFQGNTTTRDFVIRRELMLEEGQVYNSHLWELSLQRLNQLDYFDPLKVDQDSETHQNAEAGTVDLLLKVKEKGKNSIGLNGGVSGLGGSFLGLNYQTNNFLGLGETLSVQANLGEVQRNIRFGFNEPYVHNRPLNLGFQIFNSKQDYNSSKNYSLTGSANQSIATQSLLQKYNQESTGFSVSGSYPIRRSFKRLGFTYTLDKSSVSTFSAASTSFFQTLAFRSGIQGQNALEGIVSSMASFSFMENKLDATYQPHSGHELSALLQVAGLWGNVRYISPVVEYRSFHPVKGLKFDREGRNVFGYRLQASYIHGVSGDVAPPFNRFYSGGESELRGFDIRSATPYGFVPTKVMFNLTNPDGSTVPRDPTNPSDGAIQIPLPVYGIASIGGDLNIVANQQYTIPIYARTVAFVIFNDFGMDMATSTSQLRQSPEGQAMLNSPLYGCPNYTNGACQGGVQIQFDKYIAPISGTNYVPRDSIGGELDVMMPIINAPIRIYYAYNPVRLEKDFAQQNLITRSMFPSGGAGDYTYKLAEEFYGSQLQLREPKKTFRLSVSTTF</sequence>
<feature type="domain" description="POTRA" evidence="9">
    <location>
        <begin position="85"/>
        <end position="156"/>
    </location>
</feature>
<dbReference type="Gene3D" id="2.40.160.50">
    <property type="entry name" value="membrane protein fhac: a member of the omp85/tpsb transporter family"/>
    <property type="match status" value="1"/>
</dbReference>
<dbReference type="Gene3D" id="3.10.20.310">
    <property type="entry name" value="membrane protein fhac"/>
    <property type="match status" value="5"/>
</dbReference>
<keyword evidence="6" id="KW-0472">Membrane</keyword>
<dbReference type="Pfam" id="PF07244">
    <property type="entry name" value="POTRA"/>
    <property type="match status" value="5"/>
</dbReference>
<feature type="domain" description="POTRA" evidence="9">
    <location>
        <begin position="432"/>
        <end position="509"/>
    </location>
</feature>
<keyword evidence="7" id="KW-0998">Cell outer membrane</keyword>
<dbReference type="NCBIfam" id="TIGR03303">
    <property type="entry name" value="OM_YaeT"/>
    <property type="match status" value="1"/>
</dbReference>
<keyword evidence="11" id="KW-1185">Reference proteome</keyword>
<dbReference type="PROSITE" id="PS51779">
    <property type="entry name" value="POTRA"/>
    <property type="match status" value="3"/>
</dbReference>
<evidence type="ECO:0000256" key="1">
    <source>
        <dbReference type="ARBA" id="ARBA00004370"/>
    </source>
</evidence>
<comment type="caution">
    <text evidence="10">The sequence shown here is derived from an EMBL/GenBank/DDBJ whole genome shotgun (WGS) entry which is preliminary data.</text>
</comment>
<keyword evidence="4" id="KW-0732">Signal</keyword>
<evidence type="ECO:0000259" key="9">
    <source>
        <dbReference type="PROSITE" id="PS51779"/>
    </source>
</evidence>
<protein>
    <recommendedName>
        <fullName evidence="8">Outer membrane protein assembly factor BamA</fullName>
    </recommendedName>
</protein>
<evidence type="ECO:0000256" key="2">
    <source>
        <dbReference type="ARBA" id="ARBA00022452"/>
    </source>
</evidence>
<reference evidence="10 11" key="1">
    <citation type="journal article" date="2016" name="Int. J. Syst. Evol. Microbiol.">
        <title>Acidipila dinghuensis sp. nov., an acidobacterium isolated from forest soil.</title>
        <authorList>
            <person name="Jiang Y.W."/>
            <person name="Wang J."/>
            <person name="Chen M.H."/>
            <person name="Lv Y.Y."/>
            <person name="Qiu L.H."/>
        </authorList>
    </citation>
    <scope>NUCLEOTIDE SEQUENCE [LARGE SCALE GENOMIC DNA]</scope>
    <source>
        <strain evidence="10 11">DHOF10</strain>
    </source>
</reference>
<dbReference type="PANTHER" id="PTHR12815:SF47">
    <property type="entry name" value="TRANSLOCATION AND ASSEMBLY MODULE SUBUNIT TAMA"/>
    <property type="match status" value="1"/>
</dbReference>
<dbReference type="Proteomes" id="UP000290253">
    <property type="component" value="Unassembled WGS sequence"/>
</dbReference>
<gene>
    <name evidence="10" type="primary">bamA</name>
    <name evidence="10" type="ORF">ESZ00_06155</name>
</gene>
<dbReference type="OrthoDB" id="9803054at2"/>
<evidence type="ECO:0000256" key="6">
    <source>
        <dbReference type="ARBA" id="ARBA00023136"/>
    </source>
</evidence>
<accession>A0A4Q1SJ70</accession>
<comment type="subcellular location">
    <subcellularLocation>
        <location evidence="1">Membrane</location>
    </subcellularLocation>
</comment>
<dbReference type="InterPro" id="IPR000184">
    <property type="entry name" value="Bac_surfAg_D15"/>
</dbReference>
<evidence type="ECO:0000313" key="10">
    <source>
        <dbReference type="EMBL" id="RXS97473.1"/>
    </source>
</evidence>
<name>A0A4Q1SJ70_9BACT</name>
<keyword evidence="3" id="KW-0812">Transmembrane</keyword>
<evidence type="ECO:0000256" key="5">
    <source>
        <dbReference type="ARBA" id="ARBA00022737"/>
    </source>
</evidence>
<dbReference type="InterPro" id="IPR010827">
    <property type="entry name" value="BamA/TamA_POTRA"/>
</dbReference>